<comment type="caution">
    <text evidence="2">The sequence shown here is derived from an EMBL/GenBank/DDBJ whole genome shotgun (WGS) entry which is preliminary data.</text>
</comment>
<keyword evidence="1" id="KW-1133">Transmembrane helix</keyword>
<sequence>MMLQNSIRLAKKNSQVNYIVMLLLIFKSIEVTYLALSPITTVVFLLYVFFHFNNRKLKIDLFFYRFTLIYFFILFIYLVQFGSIDFFLSSYIYIKFLYAYLSVKVIGVKFFTYFEDIVYKGALISIPFFILQILFYEQTLYLVSFLQKNISFFAYNNDDHYSMFIFSIQTRGGELRNSGFAWEPKGFANFLALAILINLVRNEFKLMNKKLLILTIALITTFSTTGYLMVFICYSIFIFSNTKFRDKLIIIPFILALFAIVLQQEFITDKILYEFETKGGYEDVLYTERDDREAFSLGRVGSFIVDFEDFKKKPIIGYGMQRSERTQHRWVKLVRVNGLSDIFTTFGSIGLMFFLYTYWSFYDKLLKSKKMKGRFILMLSTLICFFASNLISHPFWMSMYFVFLIPFEKNNKLL</sequence>
<evidence type="ECO:0000313" key="3">
    <source>
        <dbReference type="Proteomes" id="UP000245670"/>
    </source>
</evidence>
<feature type="transmembrane region" description="Helical" evidence="1">
    <location>
        <begin position="211"/>
        <end position="237"/>
    </location>
</feature>
<keyword evidence="1" id="KW-0812">Transmembrane</keyword>
<feature type="transmembrane region" description="Helical" evidence="1">
    <location>
        <begin position="339"/>
        <end position="359"/>
    </location>
</feature>
<organism evidence="2 3">
    <name type="scientific">Polaribacter aquimarinus</name>
    <dbReference type="NCBI Taxonomy" id="2100726"/>
    <lineage>
        <taxon>Bacteria</taxon>
        <taxon>Pseudomonadati</taxon>
        <taxon>Bacteroidota</taxon>
        <taxon>Flavobacteriia</taxon>
        <taxon>Flavobacteriales</taxon>
        <taxon>Flavobacteriaceae</taxon>
    </lineage>
</organism>
<gene>
    <name evidence="2" type="ORF">DIS07_09635</name>
</gene>
<feature type="transmembrane region" description="Helical" evidence="1">
    <location>
        <begin position="117"/>
        <end position="136"/>
    </location>
</feature>
<accession>A0A2U2JAW2</accession>
<name>A0A2U2JAW2_9FLAO</name>
<keyword evidence="3" id="KW-1185">Reference proteome</keyword>
<feature type="transmembrane region" description="Helical" evidence="1">
    <location>
        <begin position="249"/>
        <end position="268"/>
    </location>
</feature>
<evidence type="ECO:0008006" key="4">
    <source>
        <dbReference type="Google" id="ProtNLM"/>
    </source>
</evidence>
<feature type="transmembrane region" description="Helical" evidence="1">
    <location>
        <begin position="62"/>
        <end position="80"/>
    </location>
</feature>
<feature type="transmembrane region" description="Helical" evidence="1">
    <location>
        <begin position="31"/>
        <end position="50"/>
    </location>
</feature>
<dbReference type="AlphaFoldDB" id="A0A2U2JAW2"/>
<evidence type="ECO:0000256" key="1">
    <source>
        <dbReference type="SAM" id="Phobius"/>
    </source>
</evidence>
<feature type="transmembrane region" description="Helical" evidence="1">
    <location>
        <begin position="86"/>
        <end position="105"/>
    </location>
</feature>
<protein>
    <recommendedName>
        <fullName evidence="4">O-antigen ligase like membrane protein</fullName>
    </recommendedName>
</protein>
<keyword evidence="1" id="KW-0472">Membrane</keyword>
<reference evidence="2 3" key="1">
    <citation type="submission" date="2018-05" db="EMBL/GenBank/DDBJ databases">
        <title>Polaribacter aquimarinus sp. nov., isolated from sediment in a sediment of sea.</title>
        <authorList>
            <person name="Lu D."/>
        </authorList>
    </citation>
    <scope>NUCLEOTIDE SEQUENCE [LARGE SCALE GENOMIC DNA]</scope>
    <source>
        <strain evidence="2 3">ZY113</strain>
    </source>
</reference>
<feature type="transmembrane region" description="Helical" evidence="1">
    <location>
        <begin position="379"/>
        <end position="405"/>
    </location>
</feature>
<dbReference type="Proteomes" id="UP000245670">
    <property type="component" value="Unassembled WGS sequence"/>
</dbReference>
<proteinExistence type="predicted"/>
<dbReference type="EMBL" id="QFFG01000003">
    <property type="protein sequence ID" value="PWG05479.1"/>
    <property type="molecule type" value="Genomic_DNA"/>
</dbReference>
<evidence type="ECO:0000313" key="2">
    <source>
        <dbReference type="EMBL" id="PWG05479.1"/>
    </source>
</evidence>